<dbReference type="InterPro" id="IPR000305">
    <property type="entry name" value="GIY-YIG_endonuc"/>
</dbReference>
<dbReference type="InterPro" id="IPR018647">
    <property type="entry name" value="SLFN_3-like_DNA/RNA_helicase"/>
</dbReference>
<organism evidence="2 3">
    <name type="scientific">Clavibacter michiganensis</name>
    <dbReference type="NCBI Taxonomy" id="28447"/>
    <lineage>
        <taxon>Bacteria</taxon>
        <taxon>Bacillati</taxon>
        <taxon>Actinomycetota</taxon>
        <taxon>Actinomycetes</taxon>
        <taxon>Micrococcales</taxon>
        <taxon>Microbacteriaceae</taxon>
        <taxon>Clavibacter</taxon>
    </lineage>
</organism>
<dbReference type="PROSITE" id="PS50164">
    <property type="entry name" value="GIY_YIG"/>
    <property type="match status" value="1"/>
</dbReference>
<dbReference type="RefSeq" id="WP_086517738.1">
    <property type="nucleotide sequence ID" value="NZ_MDJY01000044.1"/>
</dbReference>
<evidence type="ECO:0000313" key="2">
    <source>
        <dbReference type="EMBL" id="OUE22752.1"/>
    </source>
</evidence>
<dbReference type="CDD" id="cd10439">
    <property type="entry name" value="GIY-YIG_COG3410"/>
    <property type="match status" value="1"/>
</dbReference>
<dbReference type="Pfam" id="PF09848">
    <property type="entry name" value="SLFN-g3_helicase"/>
    <property type="match status" value="1"/>
</dbReference>
<dbReference type="EMBL" id="MDJY01000044">
    <property type="protein sequence ID" value="OUE22752.1"/>
    <property type="molecule type" value="Genomic_DNA"/>
</dbReference>
<dbReference type="Proteomes" id="UP000195011">
    <property type="component" value="Unassembled WGS sequence"/>
</dbReference>
<dbReference type="AlphaFoldDB" id="A0A251YET4"/>
<dbReference type="SMART" id="SM00382">
    <property type="entry name" value="AAA"/>
    <property type="match status" value="1"/>
</dbReference>
<dbReference type="SUPFAM" id="SSF52540">
    <property type="entry name" value="P-loop containing nucleoside triphosphate hydrolases"/>
    <property type="match status" value="1"/>
</dbReference>
<name>A0A251YET4_9MICO</name>
<protein>
    <recommendedName>
        <fullName evidence="1">GIY-YIG domain-containing protein</fullName>
    </recommendedName>
</protein>
<reference evidence="2 3" key="1">
    <citation type="submission" date="2016-08" db="EMBL/GenBank/DDBJ databases">
        <title>Genome sequence of Clavibacter michiganensis spp strain CFBP8017.</title>
        <authorList>
            <person name="Thapa S.P."/>
            <person name="Coaker G."/>
            <person name="Jacques M.-A."/>
        </authorList>
    </citation>
    <scope>NUCLEOTIDE SEQUENCE [LARGE SCALE GENOMIC DNA]</scope>
    <source>
        <strain evidence="2">CFBP8017</strain>
    </source>
</reference>
<evidence type="ECO:0000259" key="1">
    <source>
        <dbReference type="PROSITE" id="PS50164"/>
    </source>
</evidence>
<dbReference type="InterPro" id="IPR027417">
    <property type="entry name" value="P-loop_NTPase"/>
</dbReference>
<feature type="domain" description="GIY-YIG" evidence="1">
    <location>
        <begin position="28"/>
        <end position="111"/>
    </location>
</feature>
<dbReference type="Gene3D" id="3.40.50.300">
    <property type="entry name" value="P-loop containing nucleotide triphosphate hydrolases"/>
    <property type="match status" value="1"/>
</dbReference>
<proteinExistence type="predicted"/>
<gene>
    <name evidence="2" type="ORF">BFL36_09725</name>
</gene>
<comment type="caution">
    <text evidence="2">The sequence shown here is derived from an EMBL/GenBank/DDBJ whole genome shotgun (WGS) entry which is preliminary data.</text>
</comment>
<evidence type="ECO:0000313" key="3">
    <source>
        <dbReference type="Proteomes" id="UP000195011"/>
    </source>
</evidence>
<accession>A0A251YET4</accession>
<dbReference type="InterPro" id="IPR003593">
    <property type="entry name" value="AAA+_ATPase"/>
</dbReference>
<sequence>MTHSEIHPTSLDRDVVKGWADEDPRHANWPVVYVLDGPPSTRSAKGPRRDDVYVGESLNAAGRLRQHIDSPRRGHLRTARVIVSETFNKSACLDLESRLIELFSGDGRYTVLNRNIGITNAEYYDRVAYTAQFEAVFDQLRAEGLFRRSITEIENDDLFKLSPFKALTRDQEVAVEGVLEALVEDLRVGTMSTTVIQGDPGTGKTILAIYLLKLIADVRRLEPDDVIDSDSLLTDYFLGENRGLLEGLRMALVVPQQSLRRSVAKVFASTPGLQDVAVLTPFQVGESLERFDLLVVDEAHRLNQRANQASGPLNKKFSEITARLFGSDDTTKTQLDWIRAQSDHQILMLDPAQTVRPADLPPATVGALLDDARRTDRLFPLMSQMRVAAGSDYVGHVRRILGATSGSGPERPLTSASLGDYEFRMFDDVAAMHQVIRERDAERGLARMVAGYAWKWVSKKDPAAFDIVIGDYRARWNSTTKDWIGSRTALDEVGSIHTVQGYDLNYAGVIIGPDLRYDAVSGRLIMDRPSYFDAKGQENNPTLGIVYTGEDLRLLISNIYAVLMTRGIRGTFVHVVDPALREHLRRFIPSAP</sequence>